<evidence type="ECO:0000313" key="1">
    <source>
        <dbReference type="EMBL" id="CAK9022551.1"/>
    </source>
</evidence>
<dbReference type="SUPFAM" id="SSF53448">
    <property type="entry name" value="Nucleotide-diphospho-sugar transferases"/>
    <property type="match status" value="1"/>
</dbReference>
<keyword evidence="2" id="KW-1185">Reference proteome</keyword>
<organism evidence="1 2">
    <name type="scientific">Durusdinium trenchii</name>
    <dbReference type="NCBI Taxonomy" id="1381693"/>
    <lineage>
        <taxon>Eukaryota</taxon>
        <taxon>Sar</taxon>
        <taxon>Alveolata</taxon>
        <taxon>Dinophyceae</taxon>
        <taxon>Suessiales</taxon>
        <taxon>Symbiodiniaceae</taxon>
        <taxon>Durusdinium</taxon>
    </lineage>
</organism>
<protein>
    <submittedName>
        <fullName evidence="1">Uncharacterized protein</fullName>
    </submittedName>
</protein>
<proteinExistence type="predicted"/>
<dbReference type="PANTHER" id="PTHR11183">
    <property type="entry name" value="GLYCOGENIN SUBFAMILY MEMBER"/>
    <property type="match status" value="1"/>
</dbReference>
<name>A0ABP0K7N0_9DINO</name>
<gene>
    <name evidence="1" type="ORF">CCMP2556_LOCUS14885</name>
</gene>
<dbReference type="InterPro" id="IPR050587">
    <property type="entry name" value="GNT1/Glycosyltrans_8"/>
</dbReference>
<dbReference type="InterPro" id="IPR029044">
    <property type="entry name" value="Nucleotide-diphossugar_trans"/>
</dbReference>
<accession>A0ABP0K7N0</accession>
<evidence type="ECO:0000313" key="2">
    <source>
        <dbReference type="Proteomes" id="UP001642484"/>
    </source>
</evidence>
<dbReference type="Gene3D" id="3.90.550.10">
    <property type="entry name" value="Spore Coat Polysaccharide Biosynthesis Protein SpsA, Chain A"/>
    <property type="match status" value="1"/>
</dbReference>
<dbReference type="EMBL" id="CAXAMN010007735">
    <property type="protein sequence ID" value="CAK9022551.1"/>
    <property type="molecule type" value="Genomic_DNA"/>
</dbReference>
<sequence length="836" mass="94118">MWRLLLLQGGEDILVHAGRPLRPEGSLSSSALEDLLDEDARLPYVKCLPVSHCVRHGREGVRSMSTSWRSFAGALWHHMGSISRPGWRRFLGQALAHHLCRAERVEVCAENAGLCPLGCLTAHLTLLLSAPRSYRLDGLFTPNKVPMIWEQLGVGLGYILWNPTGFKLLDVLYSGWPIFALLRELRWKLIRLKGSEADEYRDLHRLRRSMMFDGPLDAAMARIICIYQPKRIEETSCPVLEAENALEKAEEMVFQKTTSIWQSHEKHSAFEKLLTKAETELRRLLPWFQAPAEEFQSPAARLAVGLLIAGDVALPRLERLQRQLRRFTSKAQPLGDYPSCGSELPEQGALVAEARYVQGLFNQLSRPVLTGGQPRAQPKEAWVTFLWGGSGTAERRAWIYGEAIRTLAHSVRRVEVRFSRPFLVLTVGLLPGLLLEELKAENLTVMPVNMDATRPPVLPKSRHGSDAWFEERGLEPVFPQLAAWSLPFDRVVVLDADTLVLENCDELFDLGPVPFASGYEMHQEQLDISRHDGSRTYLLNAGVMTLRPDLHFLEYMWAVSATEAFRGRLEHYAEGTFPTFQQFLDIFLLEVTLGNSSDDIISSMSSESELSSKFQLAVYVKNTQVMKYAWDGWNKCDEYSSGDDKKTKMYCVKAKTIKITFEGQTRGTFKFEANGKFSLKELFTGNPKPLGDVEQWRSAMHCIQPHCNAMGFHPKATWRRCRFGIVTNNENDCNTPDHNGGVGCATSATGSYASCCANCPARGFNTKIEVIPLTCDKSVCPEDKGQFLNEEDPPEFCEGEECTVEECCVTTTTTTKSNAEMWHLSFFLALQVLSFL</sequence>
<dbReference type="Proteomes" id="UP001642484">
    <property type="component" value="Unassembled WGS sequence"/>
</dbReference>
<comment type="caution">
    <text evidence="1">The sequence shown here is derived from an EMBL/GenBank/DDBJ whole genome shotgun (WGS) entry which is preliminary data.</text>
</comment>
<reference evidence="1 2" key="1">
    <citation type="submission" date="2024-02" db="EMBL/GenBank/DDBJ databases">
        <authorList>
            <person name="Chen Y."/>
            <person name="Shah S."/>
            <person name="Dougan E. K."/>
            <person name="Thang M."/>
            <person name="Chan C."/>
        </authorList>
    </citation>
    <scope>NUCLEOTIDE SEQUENCE [LARGE SCALE GENOMIC DNA]</scope>
</reference>